<dbReference type="Proteomes" id="UP001604335">
    <property type="component" value="Unassembled WGS sequence"/>
</dbReference>
<feature type="compositionally biased region" description="Basic and acidic residues" evidence="1">
    <location>
        <begin position="41"/>
        <end position="50"/>
    </location>
</feature>
<feature type="compositionally biased region" description="Basic and acidic residues" evidence="1">
    <location>
        <begin position="106"/>
        <end position="118"/>
    </location>
</feature>
<protein>
    <recommendedName>
        <fullName evidence="5">Gas vesicle protein</fullName>
    </recommendedName>
</protein>
<sequence length="118" mass="12669">MANREGFGSGFFWGALLGGAVGGLVGAALASRNSDEGLEELTEKGDREGAELPPRPRRRPRLAASESSEARMETARQGLEDKIAQLNDAIDDVRRQLGSRNGRPGPDARDKPLKPEES</sequence>
<keyword evidence="4" id="KW-1185">Reference proteome</keyword>
<evidence type="ECO:0008006" key="5">
    <source>
        <dbReference type="Google" id="ProtNLM"/>
    </source>
</evidence>
<feature type="region of interest" description="Disordered" evidence="1">
    <location>
        <begin position="34"/>
        <end position="77"/>
    </location>
</feature>
<gene>
    <name evidence="3" type="ORF">VPK24_17650</name>
</gene>
<accession>A0ABW7CEE3</accession>
<keyword evidence="2" id="KW-0472">Membrane</keyword>
<dbReference type="RefSeq" id="WP_190354001.1">
    <property type="nucleotide sequence ID" value="NZ_JAZAQF010000091.1"/>
</dbReference>
<organism evidence="3 4">
    <name type="scientific">Limnothrix redekei LRLZ20PSL1</name>
    <dbReference type="NCBI Taxonomy" id="3112953"/>
    <lineage>
        <taxon>Bacteria</taxon>
        <taxon>Bacillati</taxon>
        <taxon>Cyanobacteriota</taxon>
        <taxon>Cyanophyceae</taxon>
        <taxon>Pseudanabaenales</taxon>
        <taxon>Pseudanabaenaceae</taxon>
        <taxon>Limnothrix</taxon>
    </lineage>
</organism>
<proteinExistence type="predicted"/>
<comment type="caution">
    <text evidence="3">The sequence shown here is derived from an EMBL/GenBank/DDBJ whole genome shotgun (WGS) entry which is preliminary data.</text>
</comment>
<evidence type="ECO:0000313" key="3">
    <source>
        <dbReference type="EMBL" id="MFG3819475.1"/>
    </source>
</evidence>
<feature type="transmembrane region" description="Helical" evidence="2">
    <location>
        <begin position="12"/>
        <end position="30"/>
    </location>
</feature>
<feature type="region of interest" description="Disordered" evidence="1">
    <location>
        <begin position="90"/>
        <end position="118"/>
    </location>
</feature>
<evidence type="ECO:0000256" key="1">
    <source>
        <dbReference type="SAM" id="MobiDB-lite"/>
    </source>
</evidence>
<evidence type="ECO:0000256" key="2">
    <source>
        <dbReference type="SAM" id="Phobius"/>
    </source>
</evidence>
<dbReference type="EMBL" id="JAZAQF010000091">
    <property type="protein sequence ID" value="MFG3819475.1"/>
    <property type="molecule type" value="Genomic_DNA"/>
</dbReference>
<feature type="compositionally biased region" description="Basic and acidic residues" evidence="1">
    <location>
        <begin position="68"/>
        <end position="77"/>
    </location>
</feature>
<evidence type="ECO:0000313" key="4">
    <source>
        <dbReference type="Proteomes" id="UP001604335"/>
    </source>
</evidence>
<name>A0ABW7CEE3_9CYAN</name>
<reference evidence="4" key="1">
    <citation type="journal article" date="2024" name="Algal Res.">
        <title>Biochemical, toxicological and genomic investigation of a high-biomass producing Limnothrix strain isolated from Italian shallow drinking water reservoir.</title>
        <authorList>
            <person name="Simonazzi M."/>
            <person name="Shishido T.K."/>
            <person name="Delbaje E."/>
            <person name="Wahlsten M."/>
            <person name="Fewer D.P."/>
            <person name="Sivonen K."/>
            <person name="Pezzolesi L."/>
            <person name="Pistocchi R."/>
        </authorList>
    </citation>
    <scope>NUCLEOTIDE SEQUENCE [LARGE SCALE GENOMIC DNA]</scope>
    <source>
        <strain evidence="4">LRLZ20PSL1</strain>
    </source>
</reference>
<keyword evidence="2" id="KW-1133">Transmembrane helix</keyword>
<keyword evidence="2" id="KW-0812">Transmembrane</keyword>